<protein>
    <submittedName>
        <fullName evidence="1">Uncharacterized protein</fullName>
    </submittedName>
</protein>
<comment type="caution">
    <text evidence="1">The sequence shown here is derived from an EMBL/GenBank/DDBJ whole genome shotgun (WGS) entry which is preliminary data.</text>
</comment>
<organism evidence="1 2">
    <name type="scientific">Solanum commersonii</name>
    <name type="common">Commerson's wild potato</name>
    <name type="synonym">Commerson's nightshade</name>
    <dbReference type="NCBI Taxonomy" id="4109"/>
    <lineage>
        <taxon>Eukaryota</taxon>
        <taxon>Viridiplantae</taxon>
        <taxon>Streptophyta</taxon>
        <taxon>Embryophyta</taxon>
        <taxon>Tracheophyta</taxon>
        <taxon>Spermatophyta</taxon>
        <taxon>Magnoliopsida</taxon>
        <taxon>eudicotyledons</taxon>
        <taxon>Gunneridae</taxon>
        <taxon>Pentapetalae</taxon>
        <taxon>asterids</taxon>
        <taxon>lamiids</taxon>
        <taxon>Solanales</taxon>
        <taxon>Solanaceae</taxon>
        <taxon>Solanoideae</taxon>
        <taxon>Solaneae</taxon>
        <taxon>Solanum</taxon>
    </lineage>
</organism>
<evidence type="ECO:0000313" key="1">
    <source>
        <dbReference type="EMBL" id="KAG5570993.1"/>
    </source>
</evidence>
<dbReference type="Proteomes" id="UP000824120">
    <property type="component" value="Chromosome 12"/>
</dbReference>
<gene>
    <name evidence="1" type="ORF">H5410_060759</name>
</gene>
<name>A0A9J5W6C0_SOLCO</name>
<dbReference type="EMBL" id="JACXVP010000012">
    <property type="protein sequence ID" value="KAG5570993.1"/>
    <property type="molecule type" value="Genomic_DNA"/>
</dbReference>
<accession>A0A9J5W6C0</accession>
<evidence type="ECO:0000313" key="2">
    <source>
        <dbReference type="Proteomes" id="UP000824120"/>
    </source>
</evidence>
<reference evidence="1 2" key="1">
    <citation type="submission" date="2020-09" db="EMBL/GenBank/DDBJ databases">
        <title>De no assembly of potato wild relative species, Solanum commersonii.</title>
        <authorList>
            <person name="Cho K."/>
        </authorList>
    </citation>
    <scope>NUCLEOTIDE SEQUENCE [LARGE SCALE GENOMIC DNA]</scope>
    <source>
        <strain evidence="1">LZ3.2</strain>
        <tissue evidence="1">Leaf</tissue>
    </source>
</reference>
<sequence>MTSERAKNKFLEWSVIGRIFTANWRQNEQTFANVNLHSSWCLDNERKKERKAKQSIPTEMLNLSVFVARNLKLLGDAEFLLLL</sequence>
<dbReference type="AlphaFoldDB" id="A0A9J5W6C0"/>
<keyword evidence="2" id="KW-1185">Reference proteome</keyword>
<proteinExistence type="predicted"/>